<dbReference type="SUPFAM" id="SSF51430">
    <property type="entry name" value="NAD(P)-linked oxidoreductase"/>
    <property type="match status" value="1"/>
</dbReference>
<comment type="caution">
    <text evidence="8">The sequence shown here is derived from an EMBL/GenBank/DDBJ whole genome shotgun (WGS) entry which is preliminary data.</text>
</comment>
<evidence type="ECO:0000259" key="7">
    <source>
        <dbReference type="Pfam" id="PF00248"/>
    </source>
</evidence>
<reference evidence="8 9" key="1">
    <citation type="submission" date="2013-02" db="EMBL/GenBank/DDBJ databases">
        <title>Whole genome shotgun sequence of Gordonia malaquae NBRC 108250.</title>
        <authorList>
            <person name="Yoshida I."/>
            <person name="Hosoyama A."/>
            <person name="Tsuchikane K."/>
            <person name="Ando Y."/>
            <person name="Baba S."/>
            <person name="Ohji S."/>
            <person name="Hamada M."/>
            <person name="Tamura T."/>
            <person name="Yamazoe A."/>
            <person name="Yamazaki S."/>
            <person name="Fujita N."/>
        </authorList>
    </citation>
    <scope>NUCLEOTIDE SEQUENCE [LARGE SCALE GENOMIC DNA]</scope>
    <source>
        <strain evidence="8 9">NBRC 108250</strain>
    </source>
</reference>
<dbReference type="Pfam" id="PF00248">
    <property type="entry name" value="Aldo_ket_red"/>
    <property type="match status" value="1"/>
</dbReference>
<proteinExistence type="inferred from homology"/>
<dbReference type="GO" id="GO:0016616">
    <property type="term" value="F:oxidoreductase activity, acting on the CH-OH group of donors, NAD or NADP as acceptor"/>
    <property type="evidence" value="ECO:0007669"/>
    <property type="project" value="UniProtKB-ARBA"/>
</dbReference>
<feature type="binding site" evidence="5">
    <location>
        <position position="128"/>
    </location>
    <ligand>
        <name>substrate</name>
    </ligand>
</feature>
<dbReference type="Gene3D" id="3.20.20.100">
    <property type="entry name" value="NADP-dependent oxidoreductase domain"/>
    <property type="match status" value="1"/>
</dbReference>
<protein>
    <submittedName>
        <fullName evidence="8">Putative aldo/keto reductase</fullName>
    </submittedName>
</protein>
<keyword evidence="3" id="KW-0560">Oxidoreductase</keyword>
<dbReference type="STRING" id="410332.SAMN04488550_3449"/>
<gene>
    <name evidence="8" type="ORF">GM1_002_00350</name>
</gene>
<dbReference type="CDD" id="cd19071">
    <property type="entry name" value="AKR_AKR1-5-like"/>
    <property type="match status" value="1"/>
</dbReference>
<evidence type="ECO:0000256" key="5">
    <source>
        <dbReference type="PIRSR" id="PIRSR000097-2"/>
    </source>
</evidence>
<evidence type="ECO:0000256" key="2">
    <source>
        <dbReference type="ARBA" id="ARBA00022857"/>
    </source>
</evidence>
<evidence type="ECO:0000313" key="8">
    <source>
        <dbReference type="EMBL" id="GAC78057.1"/>
    </source>
</evidence>
<dbReference type="PIRSF" id="PIRSF000097">
    <property type="entry name" value="AKR"/>
    <property type="match status" value="1"/>
</dbReference>
<evidence type="ECO:0000256" key="3">
    <source>
        <dbReference type="ARBA" id="ARBA00023002"/>
    </source>
</evidence>
<dbReference type="PRINTS" id="PR00069">
    <property type="entry name" value="ALDKETRDTASE"/>
</dbReference>
<evidence type="ECO:0000256" key="4">
    <source>
        <dbReference type="PIRSR" id="PIRSR000097-1"/>
    </source>
</evidence>
<evidence type="ECO:0000313" key="9">
    <source>
        <dbReference type="Proteomes" id="UP000035009"/>
    </source>
</evidence>
<dbReference type="Proteomes" id="UP000035009">
    <property type="component" value="Unassembled WGS sequence"/>
</dbReference>
<feature type="site" description="Lowers pKa of active site Tyr" evidence="6">
    <location>
        <position position="95"/>
    </location>
</feature>
<keyword evidence="2" id="KW-0521">NADP</keyword>
<accession>M3US57</accession>
<dbReference type="InterPro" id="IPR020471">
    <property type="entry name" value="AKR"/>
</dbReference>
<comment type="similarity">
    <text evidence="1">Belongs to the aldo/keto reductase family.</text>
</comment>
<dbReference type="FunFam" id="3.20.20.100:FF:000015">
    <property type="entry name" value="Oxidoreductase, aldo/keto reductase family"/>
    <property type="match status" value="1"/>
</dbReference>
<sequence>MFTHPGILGPRDRIEHVMADNTIPSITLNNGVDIPQLGFGTYQIPPRETKGAVLTALEAGYRHIDTAQMYGNEREVGEAVRESGLSRSDVFVTSKLNNNAHDPAVAVDAVARSTDELGLGPIDLYLVHWPLPEVGDFVDTWRALEGQYRSGALRTIGVSNFQQGHLERLLANTEVVPAVNQIEVHPYFQQAPLRAFNRDHGIVTEAWAPIGQGAVLDDPVLAEIAGQVARTVAQVTLRWHIQRGDVIFPKSSSPARAAENSALFDFELSDEQVARIDALDADRRLGPDPDTFNWVPA</sequence>
<dbReference type="InterPro" id="IPR023210">
    <property type="entry name" value="NADP_OxRdtase_dom"/>
</dbReference>
<evidence type="ECO:0000256" key="6">
    <source>
        <dbReference type="PIRSR" id="PIRSR000097-3"/>
    </source>
</evidence>
<name>M3US57_GORML</name>
<feature type="domain" description="NADP-dependent oxidoreductase" evidence="7">
    <location>
        <begin position="37"/>
        <end position="280"/>
    </location>
</feature>
<organism evidence="8 9">
    <name type="scientific">Gordonia malaquae NBRC 108250</name>
    <dbReference type="NCBI Taxonomy" id="1223542"/>
    <lineage>
        <taxon>Bacteria</taxon>
        <taxon>Bacillati</taxon>
        <taxon>Actinomycetota</taxon>
        <taxon>Actinomycetes</taxon>
        <taxon>Mycobacteriales</taxon>
        <taxon>Gordoniaceae</taxon>
        <taxon>Gordonia</taxon>
    </lineage>
</organism>
<dbReference type="InterPro" id="IPR018170">
    <property type="entry name" value="Aldo/ket_reductase_CS"/>
</dbReference>
<feature type="active site" description="Proton donor" evidence="4">
    <location>
        <position position="70"/>
    </location>
</feature>
<evidence type="ECO:0000256" key="1">
    <source>
        <dbReference type="ARBA" id="ARBA00007905"/>
    </source>
</evidence>
<keyword evidence="9" id="KW-1185">Reference proteome</keyword>
<dbReference type="InterPro" id="IPR036812">
    <property type="entry name" value="NAD(P)_OxRdtase_dom_sf"/>
</dbReference>
<dbReference type="EMBL" id="BAOP01000002">
    <property type="protein sequence ID" value="GAC78057.1"/>
    <property type="molecule type" value="Genomic_DNA"/>
</dbReference>
<dbReference type="PANTHER" id="PTHR43827:SF3">
    <property type="entry name" value="NADP-DEPENDENT OXIDOREDUCTASE DOMAIN-CONTAINING PROTEIN"/>
    <property type="match status" value="1"/>
</dbReference>
<dbReference type="PANTHER" id="PTHR43827">
    <property type="entry name" value="2,5-DIKETO-D-GLUCONIC ACID REDUCTASE"/>
    <property type="match status" value="1"/>
</dbReference>
<dbReference type="AlphaFoldDB" id="M3US57"/>
<dbReference type="eggNOG" id="COG0656">
    <property type="taxonomic scope" value="Bacteria"/>
</dbReference>
<dbReference type="PROSITE" id="PS00798">
    <property type="entry name" value="ALDOKETO_REDUCTASE_1"/>
    <property type="match status" value="1"/>
</dbReference>